<protein>
    <submittedName>
        <fullName evidence="2">Uncharacterized protein</fullName>
    </submittedName>
</protein>
<feature type="signal peptide" evidence="1">
    <location>
        <begin position="1"/>
        <end position="32"/>
    </location>
</feature>
<organism evidence="2 3">
    <name type="scientific">Portunus trituberculatus</name>
    <name type="common">Swimming crab</name>
    <name type="synonym">Neptunus trituberculatus</name>
    <dbReference type="NCBI Taxonomy" id="210409"/>
    <lineage>
        <taxon>Eukaryota</taxon>
        <taxon>Metazoa</taxon>
        <taxon>Ecdysozoa</taxon>
        <taxon>Arthropoda</taxon>
        <taxon>Crustacea</taxon>
        <taxon>Multicrustacea</taxon>
        <taxon>Malacostraca</taxon>
        <taxon>Eumalacostraca</taxon>
        <taxon>Eucarida</taxon>
        <taxon>Decapoda</taxon>
        <taxon>Pleocyemata</taxon>
        <taxon>Brachyura</taxon>
        <taxon>Eubrachyura</taxon>
        <taxon>Portunoidea</taxon>
        <taxon>Portunidae</taxon>
        <taxon>Portuninae</taxon>
        <taxon>Portunus</taxon>
    </lineage>
</organism>
<comment type="caution">
    <text evidence="2">The sequence shown here is derived from an EMBL/GenBank/DDBJ whole genome shotgun (WGS) entry which is preliminary data.</text>
</comment>
<evidence type="ECO:0000256" key="1">
    <source>
        <dbReference type="SAM" id="SignalP"/>
    </source>
</evidence>
<keyword evidence="1" id="KW-0732">Signal</keyword>
<proteinExistence type="predicted"/>
<sequence>MARLPPAPDGTPRQLDLLRALWLLRLPESICAAIPNAEEIDENELQEKADHLTDALWASSQRIHALCLLTSSRRHKTTRTTSLHYNAHYQELISPSLRSTIHSHD</sequence>
<dbReference type="AlphaFoldDB" id="A0A5B7GSB4"/>
<feature type="chain" id="PRO_5022896905" evidence="1">
    <location>
        <begin position="33"/>
        <end position="105"/>
    </location>
</feature>
<dbReference type="Proteomes" id="UP000324222">
    <property type="component" value="Unassembled WGS sequence"/>
</dbReference>
<evidence type="ECO:0000313" key="2">
    <source>
        <dbReference type="EMBL" id="MPC60489.1"/>
    </source>
</evidence>
<reference evidence="2 3" key="1">
    <citation type="submission" date="2019-05" db="EMBL/GenBank/DDBJ databases">
        <title>Another draft genome of Portunus trituberculatus and its Hox gene families provides insights of decapod evolution.</title>
        <authorList>
            <person name="Jeong J.-H."/>
            <person name="Song I."/>
            <person name="Kim S."/>
            <person name="Choi T."/>
            <person name="Kim D."/>
            <person name="Ryu S."/>
            <person name="Kim W."/>
        </authorList>
    </citation>
    <scope>NUCLEOTIDE SEQUENCE [LARGE SCALE GENOMIC DNA]</scope>
    <source>
        <tissue evidence="2">Muscle</tissue>
    </source>
</reference>
<keyword evidence="3" id="KW-1185">Reference proteome</keyword>
<name>A0A5B7GSB4_PORTR</name>
<gene>
    <name evidence="2" type="ORF">E2C01_054535</name>
</gene>
<evidence type="ECO:0000313" key="3">
    <source>
        <dbReference type="Proteomes" id="UP000324222"/>
    </source>
</evidence>
<accession>A0A5B7GSB4</accession>
<dbReference type="EMBL" id="VSRR010017582">
    <property type="protein sequence ID" value="MPC60489.1"/>
    <property type="molecule type" value="Genomic_DNA"/>
</dbReference>